<protein>
    <submittedName>
        <fullName evidence="2">Uncharacterized protein</fullName>
    </submittedName>
</protein>
<dbReference type="AlphaFoldDB" id="A0A1B7P537"/>
<evidence type="ECO:0000256" key="1">
    <source>
        <dbReference type="SAM" id="MobiDB-lite"/>
    </source>
</evidence>
<gene>
    <name evidence="2" type="ORF">ACJ72_01502</name>
</gene>
<comment type="caution">
    <text evidence="2">The sequence shown here is derived from an EMBL/GenBank/DDBJ whole genome shotgun (WGS) entry which is preliminary data.</text>
</comment>
<reference evidence="2 3" key="1">
    <citation type="submission" date="2015-07" db="EMBL/GenBank/DDBJ databases">
        <title>Emmonsia species relationships and genome sequence.</title>
        <authorList>
            <person name="Cuomo C.A."/>
            <person name="Schwartz I.S."/>
            <person name="Kenyon C."/>
            <person name="de Hoog G.S."/>
            <person name="Govender N.P."/>
            <person name="Botha A."/>
            <person name="Moreno L."/>
            <person name="de Vries M."/>
            <person name="Munoz J.F."/>
            <person name="Stielow J.B."/>
        </authorList>
    </citation>
    <scope>NUCLEOTIDE SEQUENCE [LARGE SCALE GENOMIC DNA]</scope>
    <source>
        <strain evidence="2 3">CBS 136260</strain>
    </source>
</reference>
<name>A0A1B7P537_9EURO</name>
<proteinExistence type="predicted"/>
<dbReference type="EMBL" id="LGUA01000102">
    <property type="protein sequence ID" value="OAX84136.1"/>
    <property type="molecule type" value="Genomic_DNA"/>
</dbReference>
<evidence type="ECO:0000313" key="3">
    <source>
        <dbReference type="Proteomes" id="UP000091918"/>
    </source>
</evidence>
<dbReference type="STRING" id="1658172.A0A1B7P537"/>
<dbReference type="Proteomes" id="UP000091918">
    <property type="component" value="Unassembled WGS sequence"/>
</dbReference>
<evidence type="ECO:0000313" key="2">
    <source>
        <dbReference type="EMBL" id="OAX84136.1"/>
    </source>
</evidence>
<sequence length="104" mass="11203">MDHIESATNNNATAEEAAGHSVSLPPPSPDTGSSNQPRYVLSLPGRSQRPSIRVLRLPSTPAISVARPQNNALADRQNVAEIETRRRSSSDPQRAQHLAKMGLT</sequence>
<accession>A0A1B7P537</accession>
<organism evidence="2 3">
    <name type="scientific">Emergomyces africanus</name>
    <dbReference type="NCBI Taxonomy" id="1955775"/>
    <lineage>
        <taxon>Eukaryota</taxon>
        <taxon>Fungi</taxon>
        <taxon>Dikarya</taxon>
        <taxon>Ascomycota</taxon>
        <taxon>Pezizomycotina</taxon>
        <taxon>Eurotiomycetes</taxon>
        <taxon>Eurotiomycetidae</taxon>
        <taxon>Onygenales</taxon>
        <taxon>Ajellomycetaceae</taxon>
        <taxon>Emergomyces</taxon>
    </lineage>
</organism>
<feature type="compositionally biased region" description="Low complexity" evidence="1">
    <location>
        <begin position="7"/>
        <end position="16"/>
    </location>
</feature>
<keyword evidence="3" id="KW-1185">Reference proteome</keyword>
<feature type="region of interest" description="Disordered" evidence="1">
    <location>
        <begin position="1"/>
        <end position="51"/>
    </location>
</feature>
<feature type="region of interest" description="Disordered" evidence="1">
    <location>
        <begin position="66"/>
        <end position="104"/>
    </location>
</feature>